<feature type="signal peptide" evidence="1">
    <location>
        <begin position="1"/>
        <end position="18"/>
    </location>
</feature>
<evidence type="ECO:0000259" key="2">
    <source>
        <dbReference type="Pfam" id="PF13568"/>
    </source>
</evidence>
<accession>A0ABV4KF90</accession>
<gene>
    <name evidence="3" type="ORF">QO192_13655</name>
</gene>
<protein>
    <submittedName>
        <fullName evidence="3">Porin family protein</fullName>
    </submittedName>
</protein>
<evidence type="ECO:0000313" key="3">
    <source>
        <dbReference type="EMBL" id="MEZ7516322.1"/>
    </source>
</evidence>
<feature type="chain" id="PRO_5046318892" evidence="1">
    <location>
        <begin position="19"/>
        <end position="238"/>
    </location>
</feature>
<name>A0ABV4KF90_9FLAO</name>
<sequence length="238" mass="27089">MKKIFLLILLSFFLKGNAQYNKSIFGKNPIINLENFQSQPIHFGFYLGTNLFDYKIDYKEPPVQEIQTLKSTGFNVGIIGDLRLQEYLHLRFEPGLYYSKREFVNPDATTSFGNSRELIGTYIHLPLLVKFSALRAGNVRPYLEGGFSGMLNLSSNQNASDLAASEERLRLRQWTFNYELGVGIDIFTEYFIFSPSVRGVFGIGDELIHYDGPGGPGQFTNNIDSIKNRAILLNFTFH</sequence>
<dbReference type="Pfam" id="PF13568">
    <property type="entry name" value="OMP_b-brl_2"/>
    <property type="match status" value="1"/>
</dbReference>
<evidence type="ECO:0000256" key="1">
    <source>
        <dbReference type="SAM" id="SignalP"/>
    </source>
</evidence>
<feature type="domain" description="Outer membrane protein beta-barrel" evidence="2">
    <location>
        <begin position="37"/>
        <end position="206"/>
    </location>
</feature>
<dbReference type="InterPro" id="IPR025665">
    <property type="entry name" value="Beta-barrel_OMP_2"/>
</dbReference>
<dbReference type="EMBL" id="JASMRN010000012">
    <property type="protein sequence ID" value="MEZ7516322.1"/>
    <property type="molecule type" value="Genomic_DNA"/>
</dbReference>
<proteinExistence type="predicted"/>
<keyword evidence="4" id="KW-1185">Reference proteome</keyword>
<organism evidence="3 4">
    <name type="scientific">Flavobacterium frigidarium</name>
    <dbReference type="NCBI Taxonomy" id="99286"/>
    <lineage>
        <taxon>Bacteria</taxon>
        <taxon>Pseudomonadati</taxon>
        <taxon>Bacteroidota</taxon>
        <taxon>Flavobacteriia</taxon>
        <taxon>Flavobacteriales</taxon>
        <taxon>Flavobacteriaceae</taxon>
        <taxon>Flavobacterium</taxon>
    </lineage>
</organism>
<keyword evidence="1" id="KW-0732">Signal</keyword>
<dbReference type="RefSeq" id="WP_371571484.1">
    <property type="nucleotide sequence ID" value="NZ_JASMRN010000012.1"/>
</dbReference>
<comment type="caution">
    <text evidence="3">The sequence shown here is derived from an EMBL/GenBank/DDBJ whole genome shotgun (WGS) entry which is preliminary data.</text>
</comment>
<reference evidence="3 4" key="1">
    <citation type="submission" date="2023-05" db="EMBL/GenBank/DDBJ databases">
        <title>Adaptations of aquatic viruses from atmosphere-close ecosystems of the Central Arctic Ocean.</title>
        <authorList>
            <person name="Rahlff J."/>
            <person name="Holmfeldt K."/>
        </authorList>
    </citation>
    <scope>NUCLEOTIDE SEQUENCE [LARGE SCALE GENOMIC DNA]</scope>
    <source>
        <strain evidence="3 4">Arc14</strain>
    </source>
</reference>
<dbReference type="Proteomes" id="UP001568894">
    <property type="component" value="Unassembled WGS sequence"/>
</dbReference>
<evidence type="ECO:0000313" key="4">
    <source>
        <dbReference type="Proteomes" id="UP001568894"/>
    </source>
</evidence>